<comment type="caution">
    <text evidence="12">The sequence shown here is derived from an EMBL/GenBank/DDBJ whole genome shotgun (WGS) entry which is preliminary data.</text>
</comment>
<feature type="transmembrane region" description="Helical" evidence="10">
    <location>
        <begin position="426"/>
        <end position="447"/>
    </location>
</feature>
<dbReference type="SUPFAM" id="SSF103473">
    <property type="entry name" value="MFS general substrate transporter"/>
    <property type="match status" value="1"/>
</dbReference>
<dbReference type="OrthoDB" id="42657at2759"/>
<evidence type="ECO:0000256" key="8">
    <source>
        <dbReference type="ARBA" id="ARBA00023006"/>
    </source>
</evidence>
<organism evidence="12 13">
    <name type="scientific">Ambrosiozyma monospora</name>
    <name type="common">Yeast</name>
    <name type="synonym">Endomycopsis monosporus</name>
    <dbReference type="NCBI Taxonomy" id="43982"/>
    <lineage>
        <taxon>Eukaryota</taxon>
        <taxon>Fungi</taxon>
        <taxon>Dikarya</taxon>
        <taxon>Ascomycota</taxon>
        <taxon>Saccharomycotina</taxon>
        <taxon>Pichiomycetes</taxon>
        <taxon>Pichiales</taxon>
        <taxon>Pichiaceae</taxon>
        <taxon>Ambrosiozyma</taxon>
    </lineage>
</organism>
<dbReference type="AlphaFoldDB" id="A0A9W6YU54"/>
<evidence type="ECO:0000256" key="9">
    <source>
        <dbReference type="ARBA" id="ARBA00023136"/>
    </source>
</evidence>
<feature type="transmembrane region" description="Helical" evidence="10">
    <location>
        <begin position="309"/>
        <end position="329"/>
    </location>
</feature>
<comment type="subcellular location">
    <subcellularLocation>
        <location evidence="1 10">Vacuole membrane</location>
        <topology evidence="1 10">Multi-pass membrane protein</topology>
    </subcellularLocation>
</comment>
<comment type="similarity">
    <text evidence="2 10">Belongs to the ATG22 family.</text>
</comment>
<dbReference type="CDD" id="cd17483">
    <property type="entry name" value="MFS_Atg22_like"/>
    <property type="match status" value="1"/>
</dbReference>
<evidence type="ECO:0000313" key="12">
    <source>
        <dbReference type="EMBL" id="GMG21469.1"/>
    </source>
</evidence>
<evidence type="ECO:0000256" key="3">
    <source>
        <dbReference type="ARBA" id="ARBA00022448"/>
    </source>
</evidence>
<keyword evidence="5 10" id="KW-0812">Transmembrane</keyword>
<gene>
    <name evidence="12" type="ORF">Amon01_000201400</name>
</gene>
<evidence type="ECO:0000256" key="11">
    <source>
        <dbReference type="SAM" id="MobiDB-lite"/>
    </source>
</evidence>
<proteinExistence type="inferred from homology"/>
<feature type="transmembrane region" description="Helical" evidence="10">
    <location>
        <begin position="187"/>
        <end position="207"/>
    </location>
</feature>
<feature type="transmembrane region" description="Helical" evidence="10">
    <location>
        <begin position="558"/>
        <end position="579"/>
    </location>
</feature>
<evidence type="ECO:0000256" key="1">
    <source>
        <dbReference type="ARBA" id="ARBA00004128"/>
    </source>
</evidence>
<dbReference type="PANTHER" id="PTHR23519">
    <property type="entry name" value="AUTOPHAGY-RELATED PROTEIN 22"/>
    <property type="match status" value="1"/>
</dbReference>
<feature type="transmembrane region" description="Helical" evidence="10">
    <location>
        <begin position="243"/>
        <end position="271"/>
    </location>
</feature>
<feature type="transmembrane region" description="Helical" evidence="10">
    <location>
        <begin position="459"/>
        <end position="481"/>
    </location>
</feature>
<sequence>MVDDTFNDVSSTTPIYEGTVEQQIDESQKPVSSVDGETPLSNSYLNLNQGHNHNHIRNNDNQNELPTTTKSDVIGWCLYSWAAEPFVVSVVGTYIPLLLEQIARDNGVKLSDKISPCEGSRVPIPTPPSPDSTEFPPSNMTQVVTQMARVFLMTKRDGVNMTTDSKQDNACVLPLFGGSIYIDTSSYALYTFSISVLVQTVLVISMSGAADRGAHRKSLLVFFAVMGALFTMGYWIIRPDSYYTASVLAIFANSCYGGVAVCGNSFLSLLVNGSPEVKQLVEAGDSISNKEKVVKTGEVSSRISGMGAASGYISALIVQLLTMMVILKFKHDPNVDSLITPIKVVIGIVGLWWLLFQIPVQLFLKSRASPDLKLDHIRKPIYGDPNYIKKLVVYDYQLFKAYLFHGYKTLFLALQQARQLQDICSFLLGWFIISDALTTINSTAILFAKTDLKMSTLQLSQIGVLTMVSAIGGSILIPNTIQPYFNWTIKQALIFIILWATVIPIYVIIGFFIETLGLHHWIEMYFLAIWYGFSLGGVATLSRSFYSMLIPKGQESVFFALYSITDKGSSIMGPFLVGLVIDYTHEIRKCFWLLLALLVVSIPIFSYVDMERGIQEATVLQSSEDEDN</sequence>
<keyword evidence="6 10" id="KW-0029">Amino-acid transport</keyword>
<accession>A0A9W6YU54</accession>
<dbReference type="InterPro" id="IPR024671">
    <property type="entry name" value="Atg22-like"/>
</dbReference>
<feature type="transmembrane region" description="Helical" evidence="10">
    <location>
        <begin position="525"/>
        <end position="546"/>
    </location>
</feature>
<dbReference type="InterPro" id="IPR050495">
    <property type="entry name" value="ATG22/LtaA_families"/>
</dbReference>
<dbReference type="GO" id="GO:0006914">
    <property type="term" value="P:autophagy"/>
    <property type="evidence" value="ECO:0007669"/>
    <property type="project" value="UniProtKB-KW"/>
</dbReference>
<dbReference type="InterPro" id="IPR036259">
    <property type="entry name" value="MFS_trans_sf"/>
</dbReference>
<dbReference type="Pfam" id="PF11700">
    <property type="entry name" value="ATG22"/>
    <property type="match status" value="1"/>
</dbReference>
<feature type="transmembrane region" description="Helical" evidence="10">
    <location>
        <begin position="219"/>
        <end position="237"/>
    </location>
</feature>
<comment type="function">
    <text evidence="10">Vacuolar effluxer which mediate the efflux of amino acids resulting from autophagic degradation. The release of autophagic amino acids allows the maintenance of protein synthesis and viability during nitrogen starvation.</text>
</comment>
<name>A0A9W6YU54_AMBMO</name>
<keyword evidence="8 10" id="KW-0072">Autophagy</keyword>
<dbReference type="Gene3D" id="1.20.1250.20">
    <property type="entry name" value="MFS general substrate transporter like domains"/>
    <property type="match status" value="1"/>
</dbReference>
<dbReference type="GO" id="GO:0005774">
    <property type="term" value="C:vacuolar membrane"/>
    <property type="evidence" value="ECO:0007669"/>
    <property type="project" value="UniProtKB-SubCell"/>
</dbReference>
<evidence type="ECO:0000256" key="7">
    <source>
        <dbReference type="ARBA" id="ARBA00022989"/>
    </source>
</evidence>
<keyword evidence="3 10" id="KW-0813">Transport</keyword>
<feature type="transmembrane region" description="Helical" evidence="10">
    <location>
        <begin position="591"/>
        <end position="608"/>
    </location>
</feature>
<dbReference type="InterPro" id="IPR044738">
    <property type="entry name" value="Atg22"/>
</dbReference>
<dbReference type="Proteomes" id="UP001165063">
    <property type="component" value="Unassembled WGS sequence"/>
</dbReference>
<feature type="compositionally biased region" description="Polar residues" evidence="11">
    <location>
        <begin position="39"/>
        <end position="50"/>
    </location>
</feature>
<keyword evidence="13" id="KW-1185">Reference proteome</keyword>
<reference evidence="12" key="1">
    <citation type="submission" date="2023-04" db="EMBL/GenBank/DDBJ databases">
        <title>Ambrosiozyma monospora NBRC 1965.</title>
        <authorList>
            <person name="Ichikawa N."/>
            <person name="Sato H."/>
            <person name="Tonouchi N."/>
        </authorList>
    </citation>
    <scope>NUCLEOTIDE SEQUENCE</scope>
    <source>
        <strain evidence="12">NBRC 1965</strain>
    </source>
</reference>
<feature type="transmembrane region" description="Helical" evidence="10">
    <location>
        <begin position="493"/>
        <end position="513"/>
    </location>
</feature>
<feature type="transmembrane region" description="Helical" evidence="10">
    <location>
        <begin position="341"/>
        <end position="364"/>
    </location>
</feature>
<evidence type="ECO:0000256" key="2">
    <source>
        <dbReference type="ARBA" id="ARBA00006978"/>
    </source>
</evidence>
<dbReference type="EMBL" id="BSXU01000677">
    <property type="protein sequence ID" value="GMG21469.1"/>
    <property type="molecule type" value="Genomic_DNA"/>
</dbReference>
<keyword evidence="4 10" id="KW-0926">Vacuole</keyword>
<protein>
    <recommendedName>
        <fullName evidence="10">Autophagy-related protein</fullName>
    </recommendedName>
</protein>
<evidence type="ECO:0000256" key="5">
    <source>
        <dbReference type="ARBA" id="ARBA00022692"/>
    </source>
</evidence>
<evidence type="ECO:0000256" key="10">
    <source>
        <dbReference type="RuleBase" id="RU363073"/>
    </source>
</evidence>
<evidence type="ECO:0000256" key="6">
    <source>
        <dbReference type="ARBA" id="ARBA00022970"/>
    </source>
</evidence>
<feature type="region of interest" description="Disordered" evidence="11">
    <location>
        <begin position="1"/>
        <end position="65"/>
    </location>
</feature>
<feature type="region of interest" description="Disordered" evidence="11">
    <location>
        <begin position="118"/>
        <end position="137"/>
    </location>
</feature>
<dbReference type="GO" id="GO:0032974">
    <property type="term" value="P:amino acid transmembrane export from vacuole"/>
    <property type="evidence" value="ECO:0007669"/>
    <property type="project" value="InterPro"/>
</dbReference>
<dbReference type="PANTHER" id="PTHR23519:SF1">
    <property type="entry name" value="AUTOPHAGY-RELATED PROTEIN 22"/>
    <property type="match status" value="1"/>
</dbReference>
<evidence type="ECO:0000256" key="4">
    <source>
        <dbReference type="ARBA" id="ARBA00022554"/>
    </source>
</evidence>
<keyword evidence="7 10" id="KW-1133">Transmembrane helix</keyword>
<keyword evidence="9 10" id="KW-0472">Membrane</keyword>
<evidence type="ECO:0000313" key="13">
    <source>
        <dbReference type="Proteomes" id="UP001165063"/>
    </source>
</evidence>